<name>A0ABN0VZ02_9ACTN</name>
<protein>
    <recommendedName>
        <fullName evidence="1">DUF5753 domain-containing protein</fullName>
    </recommendedName>
</protein>
<dbReference type="InterPro" id="IPR043917">
    <property type="entry name" value="DUF5753"/>
</dbReference>
<comment type="caution">
    <text evidence="2">The sequence shown here is derived from an EMBL/GenBank/DDBJ whole genome shotgun (WGS) entry which is preliminary data.</text>
</comment>
<reference evidence="2 3" key="1">
    <citation type="journal article" date="2019" name="Int. J. Syst. Evol. Microbiol.">
        <title>The Global Catalogue of Microorganisms (GCM) 10K type strain sequencing project: providing services to taxonomists for standard genome sequencing and annotation.</title>
        <authorList>
            <consortium name="The Broad Institute Genomics Platform"/>
            <consortium name="The Broad Institute Genome Sequencing Center for Infectious Disease"/>
            <person name="Wu L."/>
            <person name="Ma J."/>
        </authorList>
    </citation>
    <scope>NUCLEOTIDE SEQUENCE [LARGE SCALE GENOMIC DNA]</scope>
    <source>
        <strain evidence="2 3">JCM 3146</strain>
    </source>
</reference>
<evidence type="ECO:0000259" key="1">
    <source>
        <dbReference type="Pfam" id="PF19054"/>
    </source>
</evidence>
<keyword evidence="3" id="KW-1185">Reference proteome</keyword>
<evidence type="ECO:0000313" key="3">
    <source>
        <dbReference type="Proteomes" id="UP001501822"/>
    </source>
</evidence>
<accession>A0ABN0VZ02</accession>
<evidence type="ECO:0000313" key="2">
    <source>
        <dbReference type="EMBL" id="GAA0320878.1"/>
    </source>
</evidence>
<sequence length="138" mass="15268">MRFRLKRQQVLTRGDPLRYEAIIGEAALRQQIGGLTVMRAQLGRLIESPRPDRLSIRVLPFSAGAGLGVSGSFTLFSLRPPGGLTAALVEDFAQTTFFEAETDVTAFDRIYAYYKRAALDESSSLRLIQQIASRTCTP</sequence>
<dbReference type="Pfam" id="PF19054">
    <property type="entry name" value="DUF5753"/>
    <property type="match status" value="1"/>
</dbReference>
<dbReference type="Proteomes" id="UP001501822">
    <property type="component" value="Unassembled WGS sequence"/>
</dbReference>
<dbReference type="EMBL" id="BAAABM010000007">
    <property type="protein sequence ID" value="GAA0320878.1"/>
    <property type="molecule type" value="Genomic_DNA"/>
</dbReference>
<feature type="domain" description="DUF5753" evidence="1">
    <location>
        <begin position="2"/>
        <end position="130"/>
    </location>
</feature>
<proteinExistence type="predicted"/>
<gene>
    <name evidence="2" type="ORF">GCM10010151_08240</name>
</gene>
<organism evidence="2 3">
    <name type="scientific">Actinoallomurus spadix</name>
    <dbReference type="NCBI Taxonomy" id="79912"/>
    <lineage>
        <taxon>Bacteria</taxon>
        <taxon>Bacillati</taxon>
        <taxon>Actinomycetota</taxon>
        <taxon>Actinomycetes</taxon>
        <taxon>Streptosporangiales</taxon>
        <taxon>Thermomonosporaceae</taxon>
        <taxon>Actinoallomurus</taxon>
    </lineage>
</organism>